<reference evidence="1 2" key="1">
    <citation type="submission" date="2024-05" db="EMBL/GenBank/DDBJ databases">
        <title>Roseateles sp. DJS-2-20 16S ribosomal RNA gene Genome sequencing and assembly.</title>
        <authorList>
            <person name="Woo H."/>
        </authorList>
    </citation>
    <scope>NUCLEOTIDE SEQUENCE [LARGE SCALE GENOMIC DNA]</scope>
    <source>
        <strain evidence="1 2">DJS-2-20</strain>
    </source>
</reference>
<evidence type="ECO:0000313" key="2">
    <source>
        <dbReference type="Proteomes" id="UP001495147"/>
    </source>
</evidence>
<organism evidence="1 2">
    <name type="scientific">Roseateles paludis</name>
    <dbReference type="NCBI Taxonomy" id="3145238"/>
    <lineage>
        <taxon>Bacteria</taxon>
        <taxon>Pseudomonadati</taxon>
        <taxon>Pseudomonadota</taxon>
        <taxon>Betaproteobacteria</taxon>
        <taxon>Burkholderiales</taxon>
        <taxon>Sphaerotilaceae</taxon>
        <taxon>Roseateles</taxon>
    </lineage>
</organism>
<dbReference type="RefSeq" id="WP_347703944.1">
    <property type="nucleotide sequence ID" value="NZ_JBDPZD010000002.1"/>
</dbReference>
<protein>
    <recommendedName>
        <fullName evidence="3">Phosphoglycerate mutase</fullName>
    </recommendedName>
</protein>
<comment type="caution">
    <text evidence="1">The sequence shown here is derived from an EMBL/GenBank/DDBJ whole genome shotgun (WGS) entry which is preliminary data.</text>
</comment>
<name>A0ABV0G053_9BURK</name>
<gene>
    <name evidence="1" type="ORF">ABDJ85_06430</name>
</gene>
<keyword evidence="2" id="KW-1185">Reference proteome</keyword>
<dbReference type="Proteomes" id="UP001495147">
    <property type="component" value="Unassembled WGS sequence"/>
</dbReference>
<sequence>MHLLIPHAGGSDAACRHALSHLQLPQLARLLARWTPTASWGAEDDAPHTPAELALAANCGQTLPTAAAWAAQDTRLSWARVTPVHLAVGSDGVDMAPPHALELSAPEWQDLATVPAQLWPADEGWACRPHPAGGWLIGHAALLDGLAAASLDRVAGGPIEPWLPEARVLKRWQNEAQMLLHGLPLNAAREAAGQLAVNSVWISDIGRAASGAGPSLQCVTDLSSPWQEGDLAAWCEAWRRLDAETLPALLDAAARGEAVSLTLAGPRLARRFEPRPLGLAQRLRSWLSTPPAAPLLETL</sequence>
<proteinExistence type="predicted"/>
<dbReference type="EMBL" id="JBDPZD010000002">
    <property type="protein sequence ID" value="MEO3691101.1"/>
    <property type="molecule type" value="Genomic_DNA"/>
</dbReference>
<evidence type="ECO:0000313" key="1">
    <source>
        <dbReference type="EMBL" id="MEO3691101.1"/>
    </source>
</evidence>
<accession>A0ABV0G053</accession>
<evidence type="ECO:0008006" key="3">
    <source>
        <dbReference type="Google" id="ProtNLM"/>
    </source>
</evidence>